<evidence type="ECO:0000256" key="2">
    <source>
        <dbReference type="SAM" id="Phobius"/>
    </source>
</evidence>
<dbReference type="RefSeq" id="WP_162448209.1">
    <property type="nucleotide sequence ID" value="NZ_WLZY01000001.1"/>
</dbReference>
<feature type="transmembrane region" description="Helical" evidence="2">
    <location>
        <begin position="141"/>
        <end position="159"/>
    </location>
</feature>
<keyword evidence="2" id="KW-0812">Transmembrane</keyword>
<comment type="caution">
    <text evidence="4">The sequence shown here is derived from an EMBL/GenBank/DDBJ whole genome shotgun (WGS) entry which is preliminary data.</text>
</comment>
<feature type="compositionally biased region" description="Basic and acidic residues" evidence="1">
    <location>
        <begin position="185"/>
        <end position="200"/>
    </location>
</feature>
<reference evidence="4 5" key="1">
    <citation type="submission" date="2019-11" db="EMBL/GenBank/DDBJ databases">
        <authorList>
            <person name="Li X.-J."/>
            <person name="Feng X.-M."/>
        </authorList>
    </citation>
    <scope>NUCLEOTIDE SEQUENCE [LARGE SCALE GENOMIC DNA]</scope>
    <source>
        <strain evidence="4 5">XMNu-373</strain>
    </source>
</reference>
<dbReference type="InterPro" id="IPR019533">
    <property type="entry name" value="Peptidase_S26"/>
</dbReference>
<keyword evidence="5" id="KW-1185">Reference proteome</keyword>
<evidence type="ECO:0000313" key="4">
    <source>
        <dbReference type="EMBL" id="NDL55495.1"/>
    </source>
</evidence>
<dbReference type="CDD" id="cd06462">
    <property type="entry name" value="Peptidase_S24_S26"/>
    <property type="match status" value="1"/>
</dbReference>
<organism evidence="4 5">
    <name type="scientific">Phytoactinopolyspora mesophila</name>
    <dbReference type="NCBI Taxonomy" id="2650750"/>
    <lineage>
        <taxon>Bacteria</taxon>
        <taxon>Bacillati</taxon>
        <taxon>Actinomycetota</taxon>
        <taxon>Actinomycetes</taxon>
        <taxon>Jiangellales</taxon>
        <taxon>Jiangellaceae</taxon>
        <taxon>Phytoactinopolyspora</taxon>
    </lineage>
</organism>
<gene>
    <name evidence="4" type="ORF">F7O44_00255</name>
</gene>
<dbReference type="Pfam" id="PF10502">
    <property type="entry name" value="Peptidase_S26"/>
    <property type="match status" value="1"/>
</dbReference>
<keyword evidence="2" id="KW-1133">Transmembrane helix</keyword>
<accession>A0A7K3LWZ5</accession>
<name>A0A7K3LWZ5_9ACTN</name>
<sequence>MPAAIPAWRRAARETLLTAAAVIGVICVVAALAAVVFDVRPLIFRTGSMAPEMPTGALALARTVPADEIAVGDVVSVRRADGVRVTHRVVGLQPAGSAVELTLQGDGNTEPDAVPYPAREADRVFWSQPGLGRVVHHLESTPVVFACGAIVGAVFATAVRHRRRLPTSGQPPRAAGPEPPDPAPDDPRHEHADARDDQRSGPHRSRASGPVPTGYRVRVRSNVTGNIIREQILGPAARSYQIPADLLQIGTYRVSVRSLYGSWVAPAPSTPPFVLVTVLTALASSCG</sequence>
<dbReference type="GO" id="GO:0004252">
    <property type="term" value="F:serine-type endopeptidase activity"/>
    <property type="evidence" value="ECO:0007669"/>
    <property type="project" value="InterPro"/>
</dbReference>
<feature type="transmembrane region" description="Helical" evidence="2">
    <location>
        <begin position="16"/>
        <end position="37"/>
    </location>
</feature>
<dbReference type="EMBL" id="WLZY01000001">
    <property type="protein sequence ID" value="NDL55495.1"/>
    <property type="molecule type" value="Genomic_DNA"/>
</dbReference>
<evidence type="ECO:0000256" key="1">
    <source>
        <dbReference type="SAM" id="MobiDB-lite"/>
    </source>
</evidence>
<evidence type="ECO:0000313" key="5">
    <source>
        <dbReference type="Proteomes" id="UP000460435"/>
    </source>
</evidence>
<protein>
    <recommendedName>
        <fullName evidence="3">Peptidase S26 domain-containing protein</fullName>
    </recommendedName>
</protein>
<feature type="region of interest" description="Disordered" evidence="1">
    <location>
        <begin position="162"/>
        <end position="214"/>
    </location>
</feature>
<proteinExistence type="predicted"/>
<keyword evidence="2" id="KW-0472">Membrane</keyword>
<feature type="domain" description="Peptidase S26" evidence="3">
    <location>
        <begin position="21"/>
        <end position="93"/>
    </location>
</feature>
<dbReference type="GO" id="GO:0006465">
    <property type="term" value="P:signal peptide processing"/>
    <property type="evidence" value="ECO:0007669"/>
    <property type="project" value="InterPro"/>
</dbReference>
<dbReference type="Proteomes" id="UP000460435">
    <property type="component" value="Unassembled WGS sequence"/>
</dbReference>
<dbReference type="AlphaFoldDB" id="A0A7K3LWZ5"/>
<evidence type="ECO:0000259" key="3">
    <source>
        <dbReference type="Pfam" id="PF10502"/>
    </source>
</evidence>